<protein>
    <submittedName>
        <fullName evidence="6">ABC transporter ATP-binding protein</fullName>
    </submittedName>
</protein>
<evidence type="ECO:0000256" key="2">
    <source>
        <dbReference type="ARBA" id="ARBA00022741"/>
    </source>
</evidence>
<dbReference type="RefSeq" id="WP_151145738.1">
    <property type="nucleotide sequence ID" value="NZ_WAGX01000005.1"/>
</dbReference>
<dbReference type="Pfam" id="PF00005">
    <property type="entry name" value="ABC_tran"/>
    <property type="match status" value="1"/>
</dbReference>
<keyword evidence="4" id="KW-1278">Translocase</keyword>
<sequence length="274" mass="31432">MKKEIKQAKEPGILVDSLSWYPKKDKNPILDKLNCLFEKGYIYGIIGPNGSGKTSFMKNILRFIEPEEGKIVLDEINLMNYKRKDLAKKIALVPQNIRIESSFLVKDIVMMGRIPYQKRFADASEIDREKVKKAMLLTDCYELRDKSVTTLSGGEAQRIVTARAIAQDTQCLVLDEPTSSLDVKHQIELMQALVKLNEKKEKTIIAVLHDINMAAQYCNRIIMMKNGRIHSNGKTEEVLTRENLIDVYDVDFDILENPRTGKKYYVPFSKDKKV</sequence>
<dbReference type="AlphaFoldDB" id="A0A7V7QKW2"/>
<dbReference type="Proteomes" id="UP000461768">
    <property type="component" value="Unassembled WGS sequence"/>
</dbReference>
<evidence type="ECO:0000256" key="4">
    <source>
        <dbReference type="ARBA" id="ARBA00022967"/>
    </source>
</evidence>
<name>A0A7V7QKW2_9FIRM</name>
<reference evidence="6 7" key="2">
    <citation type="submission" date="2020-02" db="EMBL/GenBank/DDBJ databases">
        <title>Candidatus Galacturonibacter soehngenii shows hetero-acetogenic catabolism of galacturonic acid but lacks a canonical carbon monoxide dehydrogenase/acetyl-CoA synthase complex.</title>
        <authorList>
            <person name="Diender M."/>
            <person name="Stouten G.R."/>
            <person name="Petersen J.F."/>
            <person name="Nielsen P.H."/>
            <person name="Dueholm M.S."/>
            <person name="Pronk J.T."/>
            <person name="Van Loosdrecht M.C.M."/>
        </authorList>
    </citation>
    <scope>NUCLEOTIDE SEQUENCE [LARGE SCALE GENOMIC DNA]</scope>
    <source>
        <strain evidence="6">GalUA</strain>
    </source>
</reference>
<dbReference type="InterPro" id="IPR027417">
    <property type="entry name" value="P-loop_NTPase"/>
</dbReference>
<organism evidence="6 7">
    <name type="scientific">Candidatus Galacturonatibacter soehngenii</name>
    <dbReference type="NCBI Taxonomy" id="2307010"/>
    <lineage>
        <taxon>Bacteria</taxon>
        <taxon>Bacillati</taxon>
        <taxon>Bacillota</taxon>
        <taxon>Clostridia</taxon>
        <taxon>Lachnospirales</taxon>
        <taxon>Lachnospiraceae</taxon>
        <taxon>Candidatus Galacturonatibacter</taxon>
    </lineage>
</organism>
<accession>A0A7V7QKW2</accession>
<dbReference type="SMART" id="SM00382">
    <property type="entry name" value="AAA"/>
    <property type="match status" value="1"/>
</dbReference>
<reference evidence="6 7" key="1">
    <citation type="submission" date="2019-09" db="EMBL/GenBank/DDBJ databases">
        <authorList>
            <person name="Valk L.C."/>
        </authorList>
    </citation>
    <scope>NUCLEOTIDE SEQUENCE [LARGE SCALE GENOMIC DNA]</scope>
    <source>
        <strain evidence="6">GalUA</strain>
    </source>
</reference>
<evidence type="ECO:0000313" key="7">
    <source>
        <dbReference type="Proteomes" id="UP000461768"/>
    </source>
</evidence>
<dbReference type="EMBL" id="WAGX01000005">
    <property type="protein sequence ID" value="KAB1438381.1"/>
    <property type="molecule type" value="Genomic_DNA"/>
</dbReference>
<evidence type="ECO:0000259" key="5">
    <source>
        <dbReference type="PROSITE" id="PS50893"/>
    </source>
</evidence>
<dbReference type="FunFam" id="3.40.50.300:FF:000134">
    <property type="entry name" value="Iron-enterobactin ABC transporter ATP-binding protein"/>
    <property type="match status" value="1"/>
</dbReference>
<comment type="caution">
    <text evidence="6">The sequence shown here is derived from an EMBL/GenBank/DDBJ whole genome shotgun (WGS) entry which is preliminary data.</text>
</comment>
<keyword evidence="7" id="KW-1185">Reference proteome</keyword>
<dbReference type="GO" id="GO:0016887">
    <property type="term" value="F:ATP hydrolysis activity"/>
    <property type="evidence" value="ECO:0007669"/>
    <property type="project" value="InterPro"/>
</dbReference>
<dbReference type="PANTHER" id="PTHR42794:SF1">
    <property type="entry name" value="HEMIN IMPORT ATP-BINDING PROTEIN HMUV"/>
    <property type="match status" value="1"/>
</dbReference>
<feature type="domain" description="ABC transporter" evidence="5">
    <location>
        <begin position="13"/>
        <end position="251"/>
    </location>
</feature>
<evidence type="ECO:0000256" key="3">
    <source>
        <dbReference type="ARBA" id="ARBA00022840"/>
    </source>
</evidence>
<keyword evidence="2" id="KW-0547">Nucleotide-binding</keyword>
<dbReference type="InterPro" id="IPR003593">
    <property type="entry name" value="AAA+_ATPase"/>
</dbReference>
<dbReference type="OrthoDB" id="9799337at2"/>
<evidence type="ECO:0000256" key="1">
    <source>
        <dbReference type="ARBA" id="ARBA00022448"/>
    </source>
</evidence>
<evidence type="ECO:0000313" key="6">
    <source>
        <dbReference type="EMBL" id="KAB1438381.1"/>
    </source>
</evidence>
<dbReference type="Gene3D" id="3.40.50.300">
    <property type="entry name" value="P-loop containing nucleotide triphosphate hydrolases"/>
    <property type="match status" value="1"/>
</dbReference>
<dbReference type="PROSITE" id="PS50893">
    <property type="entry name" value="ABC_TRANSPORTER_2"/>
    <property type="match status" value="1"/>
</dbReference>
<dbReference type="GO" id="GO:0005524">
    <property type="term" value="F:ATP binding"/>
    <property type="evidence" value="ECO:0007669"/>
    <property type="project" value="UniProtKB-KW"/>
</dbReference>
<dbReference type="InterPro" id="IPR003439">
    <property type="entry name" value="ABC_transporter-like_ATP-bd"/>
</dbReference>
<keyword evidence="3 6" id="KW-0067">ATP-binding</keyword>
<proteinExistence type="predicted"/>
<dbReference type="PANTHER" id="PTHR42794">
    <property type="entry name" value="HEMIN IMPORT ATP-BINDING PROTEIN HMUV"/>
    <property type="match status" value="1"/>
</dbReference>
<keyword evidence="1" id="KW-0813">Transport</keyword>
<dbReference type="SUPFAM" id="SSF52540">
    <property type="entry name" value="P-loop containing nucleoside triphosphate hydrolases"/>
    <property type="match status" value="1"/>
</dbReference>
<gene>
    <name evidence="6" type="ORF">F7O84_12610</name>
</gene>
<dbReference type="CDD" id="cd03214">
    <property type="entry name" value="ABC_Iron-Siderophores_B12_Hemin"/>
    <property type="match status" value="1"/>
</dbReference>